<dbReference type="RefSeq" id="WP_072848665.1">
    <property type="nucleotide sequence ID" value="NZ_FRAH01000005.1"/>
</dbReference>
<keyword evidence="1" id="KW-1133">Transmembrane helix</keyword>
<gene>
    <name evidence="2" type="ORF">SAMN02745138_00433</name>
</gene>
<dbReference type="GeneID" id="78177352"/>
<feature type="transmembrane region" description="Helical" evidence="1">
    <location>
        <begin position="31"/>
        <end position="52"/>
    </location>
</feature>
<protein>
    <submittedName>
        <fullName evidence="2">Uncharacterized protein</fullName>
    </submittedName>
</protein>
<reference evidence="2 3" key="1">
    <citation type="submission" date="2016-11" db="EMBL/GenBank/DDBJ databases">
        <authorList>
            <person name="Jaros S."/>
            <person name="Januszkiewicz K."/>
            <person name="Wedrychowicz H."/>
        </authorList>
    </citation>
    <scope>NUCLEOTIDE SEQUENCE [LARGE SCALE GENOMIC DNA]</scope>
    <source>
        <strain evidence="2 3">DSM 14214</strain>
    </source>
</reference>
<evidence type="ECO:0000256" key="1">
    <source>
        <dbReference type="SAM" id="Phobius"/>
    </source>
</evidence>
<evidence type="ECO:0000313" key="2">
    <source>
        <dbReference type="EMBL" id="SHJ74824.1"/>
    </source>
</evidence>
<dbReference type="Proteomes" id="UP000183975">
    <property type="component" value="Unassembled WGS sequence"/>
</dbReference>
<keyword evidence="3" id="KW-1185">Reference proteome</keyword>
<dbReference type="EMBL" id="FRAH01000005">
    <property type="protein sequence ID" value="SHJ74824.1"/>
    <property type="molecule type" value="Genomic_DNA"/>
</dbReference>
<feature type="transmembrane region" description="Helical" evidence="1">
    <location>
        <begin position="7"/>
        <end position="25"/>
    </location>
</feature>
<keyword evidence="1" id="KW-0812">Transmembrane</keyword>
<dbReference type="AlphaFoldDB" id="A0A1M6LUF7"/>
<name>A0A1M6LUF7_9FIRM</name>
<keyword evidence="1" id="KW-0472">Membrane</keyword>
<evidence type="ECO:0000313" key="3">
    <source>
        <dbReference type="Proteomes" id="UP000183975"/>
    </source>
</evidence>
<dbReference type="OrthoDB" id="9863887at2"/>
<sequence>MKNKHLWLALGEGLLFMILFLHRYELEWMCWVQMLICIIVGIKVLDHLRAFYEDRRMIGKK</sequence>
<proteinExistence type="predicted"/>
<organism evidence="2 3">
    <name type="scientific">Anaerotignum lactatifermentans DSM 14214</name>
    <dbReference type="NCBI Taxonomy" id="1121323"/>
    <lineage>
        <taxon>Bacteria</taxon>
        <taxon>Bacillati</taxon>
        <taxon>Bacillota</taxon>
        <taxon>Clostridia</taxon>
        <taxon>Lachnospirales</taxon>
        <taxon>Anaerotignaceae</taxon>
        <taxon>Anaerotignum</taxon>
    </lineage>
</organism>
<accession>A0A1M6LUF7</accession>